<dbReference type="InterPro" id="IPR008462">
    <property type="entry name" value="CsbD"/>
</dbReference>
<dbReference type="InterPro" id="IPR036629">
    <property type="entry name" value="YjbJ_sf"/>
</dbReference>
<feature type="region of interest" description="Disordered" evidence="2">
    <location>
        <begin position="1"/>
        <end position="64"/>
    </location>
</feature>
<sequence length="64" mass="6721">MGLTDKISNNTEKGLGSAKETAGKLLNNPELEQEGRTDQASASAKQAGEKVKDAAKDIKDGFTN</sequence>
<evidence type="ECO:0000259" key="3">
    <source>
        <dbReference type="Pfam" id="PF05532"/>
    </source>
</evidence>
<proteinExistence type="inferred from homology"/>
<evidence type="ECO:0000313" key="5">
    <source>
        <dbReference type="Proteomes" id="UP000182725"/>
    </source>
</evidence>
<name>A0A1H5M5J7_9MICC</name>
<dbReference type="RefSeq" id="WP_074712073.1">
    <property type="nucleotide sequence ID" value="NZ_FNTV01000001.1"/>
</dbReference>
<evidence type="ECO:0000256" key="1">
    <source>
        <dbReference type="ARBA" id="ARBA00009129"/>
    </source>
</evidence>
<feature type="domain" description="CsbD-like" evidence="3">
    <location>
        <begin position="5"/>
        <end position="57"/>
    </location>
</feature>
<organism evidence="4 5">
    <name type="scientific">Arthrobacter alpinus</name>
    <dbReference type="NCBI Taxonomy" id="656366"/>
    <lineage>
        <taxon>Bacteria</taxon>
        <taxon>Bacillati</taxon>
        <taxon>Actinomycetota</taxon>
        <taxon>Actinomycetes</taxon>
        <taxon>Micrococcales</taxon>
        <taxon>Micrococcaceae</taxon>
        <taxon>Arthrobacter</taxon>
    </lineage>
</organism>
<dbReference type="Gene3D" id="1.10.1470.10">
    <property type="entry name" value="YjbJ"/>
    <property type="match status" value="1"/>
</dbReference>
<dbReference type="EMBL" id="FNTV01000001">
    <property type="protein sequence ID" value="SEE84480.1"/>
    <property type="molecule type" value="Genomic_DNA"/>
</dbReference>
<gene>
    <name evidence="4" type="ORF">SAMN04489740_2758</name>
</gene>
<feature type="compositionally biased region" description="Polar residues" evidence="2">
    <location>
        <begin position="1"/>
        <end position="12"/>
    </location>
</feature>
<dbReference type="AlphaFoldDB" id="A0A1H5M5J7"/>
<comment type="similarity">
    <text evidence="1">Belongs to the UPF0337 (CsbD) family.</text>
</comment>
<reference evidence="4 5" key="1">
    <citation type="submission" date="2016-10" db="EMBL/GenBank/DDBJ databases">
        <authorList>
            <person name="de Groot N.N."/>
        </authorList>
    </citation>
    <scope>NUCLEOTIDE SEQUENCE [LARGE SCALE GENOMIC DNA]</scope>
    <source>
        <strain evidence="4 5">DSM 22274</strain>
    </source>
</reference>
<evidence type="ECO:0000313" key="4">
    <source>
        <dbReference type="EMBL" id="SEE84480.1"/>
    </source>
</evidence>
<protein>
    <submittedName>
        <fullName evidence="4">CsbD-like</fullName>
    </submittedName>
</protein>
<dbReference type="Proteomes" id="UP000182725">
    <property type="component" value="Unassembled WGS sequence"/>
</dbReference>
<accession>A0A1H5M5J7</accession>
<dbReference type="SUPFAM" id="SSF69047">
    <property type="entry name" value="Hypothetical protein YjbJ"/>
    <property type="match status" value="1"/>
</dbReference>
<evidence type="ECO:0000256" key="2">
    <source>
        <dbReference type="SAM" id="MobiDB-lite"/>
    </source>
</evidence>
<dbReference type="Pfam" id="PF05532">
    <property type="entry name" value="CsbD"/>
    <property type="match status" value="1"/>
</dbReference>
<feature type="compositionally biased region" description="Basic and acidic residues" evidence="2">
    <location>
        <begin position="47"/>
        <end position="64"/>
    </location>
</feature>